<keyword evidence="3" id="KW-1185">Reference proteome</keyword>
<evidence type="ECO:0000313" key="3">
    <source>
        <dbReference type="Proteomes" id="UP001055658"/>
    </source>
</evidence>
<gene>
    <name evidence="2" type="ORF">MJO52_09040</name>
</gene>
<proteinExistence type="predicted"/>
<evidence type="ECO:0000313" key="2">
    <source>
        <dbReference type="EMBL" id="USD23265.1"/>
    </source>
</evidence>
<feature type="chain" id="PRO_5045818142" evidence="1">
    <location>
        <begin position="20"/>
        <end position="56"/>
    </location>
</feature>
<feature type="signal peptide" evidence="1">
    <location>
        <begin position="1"/>
        <end position="19"/>
    </location>
</feature>
<dbReference type="EMBL" id="CP092418">
    <property type="protein sequence ID" value="USD23265.1"/>
    <property type="molecule type" value="Genomic_DNA"/>
</dbReference>
<evidence type="ECO:0000256" key="1">
    <source>
        <dbReference type="SAM" id="SignalP"/>
    </source>
</evidence>
<dbReference type="Proteomes" id="UP001055658">
    <property type="component" value="Chromosome"/>
</dbReference>
<protein>
    <submittedName>
        <fullName evidence="2">Uncharacterized protein</fullName>
    </submittedName>
</protein>
<keyword evidence="1" id="KW-0732">Signal</keyword>
<organism evidence="2 3">
    <name type="scientific">Microbulbifer variabilis</name>
    <dbReference type="NCBI Taxonomy" id="266805"/>
    <lineage>
        <taxon>Bacteria</taxon>
        <taxon>Pseudomonadati</taxon>
        <taxon>Pseudomonadota</taxon>
        <taxon>Gammaproteobacteria</taxon>
        <taxon>Cellvibrionales</taxon>
        <taxon>Microbulbiferaceae</taxon>
        <taxon>Microbulbifer</taxon>
    </lineage>
</organism>
<sequence>MHFLFLVLLLFSIANISTAQERLAQLPTDAQPLQILGKTYYQSGNNFYAFSEKGRY</sequence>
<reference evidence="2" key="1">
    <citation type="submission" date="2022-02" db="EMBL/GenBank/DDBJ databases">
        <title>Coral-associated bacteria.</title>
        <authorList>
            <person name="Tang K."/>
            <person name="Wang X."/>
        </authorList>
    </citation>
    <scope>NUCLEOTIDE SEQUENCE</scope>
    <source>
        <strain evidence="2">SCSIO 43006</strain>
    </source>
</reference>
<dbReference type="RefSeq" id="WP_252085611.1">
    <property type="nucleotide sequence ID" value="NZ_CP092418.1"/>
</dbReference>
<accession>A0ABY4VKB7</accession>
<name>A0ABY4VKB7_9GAMM</name>